<reference evidence="1 2" key="1">
    <citation type="submission" date="2014-09" db="EMBL/GenBank/DDBJ databases">
        <title>Sporocytophaga myxococcoides PG-01 genome sequencing.</title>
        <authorList>
            <person name="Liu L."/>
            <person name="Gao P.J."/>
            <person name="Chen G.J."/>
            <person name="Wang L.S."/>
        </authorList>
    </citation>
    <scope>NUCLEOTIDE SEQUENCE [LARGE SCALE GENOMIC DNA]</scope>
    <source>
        <strain evidence="1 2">PG-01</strain>
    </source>
</reference>
<name>A0A098LGX6_9BACT</name>
<proteinExistence type="predicted"/>
<comment type="caution">
    <text evidence="1">The sequence shown here is derived from an EMBL/GenBank/DDBJ whole genome shotgun (WGS) entry which is preliminary data.</text>
</comment>
<evidence type="ECO:0000313" key="2">
    <source>
        <dbReference type="Proteomes" id="UP000030185"/>
    </source>
</evidence>
<dbReference type="Gene3D" id="3.30.530.20">
    <property type="match status" value="1"/>
</dbReference>
<gene>
    <name evidence="1" type="ORF">MYP_2537</name>
</gene>
<dbReference type="AlphaFoldDB" id="A0A098LGX6"/>
<dbReference type="RefSeq" id="WP_045463607.1">
    <property type="nucleotide sequence ID" value="NZ_BBLT01000004.1"/>
</dbReference>
<dbReference type="CDD" id="cd07820">
    <property type="entry name" value="SRPBCC_3"/>
    <property type="match status" value="1"/>
</dbReference>
<dbReference type="Proteomes" id="UP000030185">
    <property type="component" value="Unassembled WGS sequence"/>
</dbReference>
<dbReference type="eggNOG" id="COG4276">
    <property type="taxonomic scope" value="Bacteria"/>
</dbReference>
<dbReference type="STRING" id="153721.MYP_2537"/>
<dbReference type="EMBL" id="BBLT01000004">
    <property type="protein sequence ID" value="GAL85308.1"/>
    <property type="molecule type" value="Genomic_DNA"/>
</dbReference>
<evidence type="ECO:0008006" key="3">
    <source>
        <dbReference type="Google" id="ProtNLM"/>
    </source>
</evidence>
<keyword evidence="2" id="KW-1185">Reference proteome</keyword>
<dbReference type="OrthoDB" id="9793552at2"/>
<organism evidence="1 2">
    <name type="scientific">Sporocytophaga myxococcoides</name>
    <dbReference type="NCBI Taxonomy" id="153721"/>
    <lineage>
        <taxon>Bacteria</taxon>
        <taxon>Pseudomonadati</taxon>
        <taxon>Bacteroidota</taxon>
        <taxon>Cytophagia</taxon>
        <taxon>Cytophagales</taxon>
        <taxon>Cytophagaceae</taxon>
        <taxon>Sporocytophaga</taxon>
    </lineage>
</organism>
<dbReference type="SUPFAM" id="SSF55961">
    <property type="entry name" value="Bet v1-like"/>
    <property type="match status" value="1"/>
</dbReference>
<evidence type="ECO:0000313" key="1">
    <source>
        <dbReference type="EMBL" id="GAL85308.1"/>
    </source>
</evidence>
<sequence>MKIYTLNRVQILPVKIERAWDFFTSPHNLSKITPTSLDFKVLSKNDGPIHPGMIIRYTVTPILGIPLNWVTEITHVEYQHLFVDEQRFGPYAFWHHLHKFKEVEEGVEMEDLVHYALPFGLLGAIAHELLVKNKLNDIFDFRTKVLREIFGAP</sequence>
<dbReference type="InterPro" id="IPR023393">
    <property type="entry name" value="START-like_dom_sf"/>
</dbReference>
<accession>A0A098LGX6</accession>
<protein>
    <recommendedName>
        <fullName evidence="3">Cell division inhibitor</fullName>
    </recommendedName>
</protein>